<organism evidence="1 2">
    <name type="scientific">Brevibacillus fluminis</name>
    <dbReference type="NCBI Taxonomy" id="511487"/>
    <lineage>
        <taxon>Bacteria</taxon>
        <taxon>Bacillati</taxon>
        <taxon>Bacillota</taxon>
        <taxon>Bacilli</taxon>
        <taxon>Bacillales</taxon>
        <taxon>Paenibacillaceae</taxon>
        <taxon>Brevibacillus</taxon>
    </lineage>
</organism>
<dbReference type="SUPFAM" id="SSF48239">
    <property type="entry name" value="Terpenoid cyclases/Protein prenyltransferases"/>
    <property type="match status" value="1"/>
</dbReference>
<accession>A0A3M8CSV2</accession>
<sequence>MSSIAVRSRKSVVWALVAGLVLTAGIAAKPVQVQAASDEQKKVSTAMKKAVNYYYKRDRSYKFDGFDWELVSLKEAGEKLTNRKWQTKQNQSAIDAIVPAALKAKGAGEIAKYAIALMKNGYDPTNVNGVNLLQEIADLQEKSGKMGDDTYTIANHVYSMIALEMYDFKYDRDAAVAFLLDHYDDYENDKNKSKFDELGFALSALPLVDDEAGVKQAEKEIITELKAGQDKKDGSYYDGFAGGSPDTTSQVLIGLSAAGEDVLEGQWVKSVDYLLTKQVKNGGFEASWTPGEANPYTTKFALLALATANNGDSAYQRLSDQDKEALKAYVTTIDLSGQVEVYAGLENLQKGTQTKPSGNAFTVNAGQVLIRTNVADVAKEGKPVAVLVQVQKDKKVVQLVTVEADGAAKQLTAGFSLDKGTYTVQLNYWYGLSTKPETAKDPVTFQLVVK</sequence>
<dbReference type="OrthoDB" id="411361at2"/>
<dbReference type="Proteomes" id="UP000271031">
    <property type="component" value="Unassembled WGS sequence"/>
</dbReference>
<dbReference type="AlphaFoldDB" id="A0A3M8CSV2"/>
<gene>
    <name evidence="1" type="ORF">EDM56_30280</name>
</gene>
<dbReference type="InterPro" id="IPR008930">
    <property type="entry name" value="Terpenoid_cyclase/PrenylTrfase"/>
</dbReference>
<dbReference type="EMBL" id="RHHQ01000031">
    <property type="protein sequence ID" value="RNB78763.1"/>
    <property type="molecule type" value="Genomic_DNA"/>
</dbReference>
<dbReference type="RefSeq" id="WP_122921658.1">
    <property type="nucleotide sequence ID" value="NZ_RHHQ01000031.1"/>
</dbReference>
<reference evidence="1 2" key="1">
    <citation type="submission" date="2018-10" db="EMBL/GenBank/DDBJ databases">
        <title>Phylogenomics of Brevibacillus.</title>
        <authorList>
            <person name="Dunlap C."/>
        </authorList>
    </citation>
    <scope>NUCLEOTIDE SEQUENCE [LARGE SCALE GENOMIC DNA]</scope>
    <source>
        <strain evidence="1 2">JCM 15716</strain>
    </source>
</reference>
<protein>
    <submittedName>
        <fullName evidence="1">Uncharacterized protein</fullName>
    </submittedName>
</protein>
<keyword evidence="2" id="KW-1185">Reference proteome</keyword>
<dbReference type="Gene3D" id="1.50.10.20">
    <property type="match status" value="1"/>
</dbReference>
<evidence type="ECO:0000313" key="1">
    <source>
        <dbReference type="EMBL" id="RNB78763.1"/>
    </source>
</evidence>
<evidence type="ECO:0000313" key="2">
    <source>
        <dbReference type="Proteomes" id="UP000271031"/>
    </source>
</evidence>
<proteinExistence type="predicted"/>
<comment type="caution">
    <text evidence="1">The sequence shown here is derived from an EMBL/GenBank/DDBJ whole genome shotgun (WGS) entry which is preliminary data.</text>
</comment>
<name>A0A3M8CSV2_9BACL</name>